<accession>A0A381U0N3</accession>
<evidence type="ECO:0000313" key="2">
    <source>
        <dbReference type="EMBL" id="SVA21775.1"/>
    </source>
</evidence>
<feature type="compositionally biased region" description="Polar residues" evidence="1">
    <location>
        <begin position="57"/>
        <end position="69"/>
    </location>
</feature>
<organism evidence="2">
    <name type="scientific">marine metagenome</name>
    <dbReference type="NCBI Taxonomy" id="408172"/>
    <lineage>
        <taxon>unclassified sequences</taxon>
        <taxon>metagenomes</taxon>
        <taxon>ecological metagenomes</taxon>
    </lineage>
</organism>
<gene>
    <name evidence="2" type="ORF">METZ01_LOCUS74629</name>
</gene>
<name>A0A381U0N3_9ZZZZ</name>
<evidence type="ECO:0000256" key="1">
    <source>
        <dbReference type="SAM" id="MobiDB-lite"/>
    </source>
</evidence>
<sequence>MSEPEPIDEQKPEPMSGHDSLDELLAEKPASQKSDIKEKESQVEEEAKVQAVEPESGDQTSHLFAVRTT</sequence>
<proteinExistence type="predicted"/>
<reference evidence="2" key="1">
    <citation type="submission" date="2018-05" db="EMBL/GenBank/DDBJ databases">
        <authorList>
            <person name="Lanie J.A."/>
            <person name="Ng W.-L."/>
            <person name="Kazmierczak K.M."/>
            <person name="Andrzejewski T.M."/>
            <person name="Davidsen T.M."/>
            <person name="Wayne K.J."/>
            <person name="Tettelin H."/>
            <person name="Glass J.I."/>
            <person name="Rusch D."/>
            <person name="Podicherti R."/>
            <person name="Tsui H.-C.T."/>
            <person name="Winkler M.E."/>
        </authorList>
    </citation>
    <scope>NUCLEOTIDE SEQUENCE</scope>
</reference>
<feature type="compositionally biased region" description="Basic and acidic residues" evidence="1">
    <location>
        <begin position="34"/>
        <end position="48"/>
    </location>
</feature>
<protein>
    <submittedName>
        <fullName evidence="2">Uncharacterized protein</fullName>
    </submittedName>
</protein>
<dbReference type="EMBL" id="UINC01005509">
    <property type="protein sequence ID" value="SVA21775.1"/>
    <property type="molecule type" value="Genomic_DNA"/>
</dbReference>
<feature type="region of interest" description="Disordered" evidence="1">
    <location>
        <begin position="1"/>
        <end position="69"/>
    </location>
</feature>
<feature type="non-terminal residue" evidence="2">
    <location>
        <position position="69"/>
    </location>
</feature>
<dbReference type="AlphaFoldDB" id="A0A381U0N3"/>